<dbReference type="Pfam" id="PF01927">
    <property type="entry name" value="Mut7-C"/>
    <property type="match status" value="1"/>
</dbReference>
<dbReference type="Pfam" id="PF14451">
    <property type="entry name" value="Ub-Mut7C"/>
    <property type="match status" value="1"/>
</dbReference>
<dbReference type="EMBL" id="CP047593">
    <property type="protein sequence ID" value="QHI69441.1"/>
    <property type="molecule type" value="Genomic_DNA"/>
</dbReference>
<dbReference type="PANTHER" id="PTHR39081">
    <property type="entry name" value="MUT7-C DOMAIN-CONTAINING PROTEIN"/>
    <property type="match status" value="1"/>
</dbReference>
<sequence length="248" mass="29327">MKEHMAQFRFYEELNDFLPPDQRKEAVNYSFNGCPAIKDPIEAMGVPHTEVELIIVNGESVGFEYRLRVGDRVAVYPVCESLDVLPLVRLRPEPLRRTAFVLDVHLGKLARILRLLGFDVLYRNDFNDEEIIRISLAEHRIILTRDRPMLFNKIITHAHWLHSTDAEEQAVEVLQRFDLFGRVQMFHRCPVCNGFVQPVEKEHVLDRLEPLTKKYYDLFFKCSDCGKIYWQGTHYDRILQRLERIRRS</sequence>
<keyword evidence="4" id="KW-1185">Reference proteome</keyword>
<feature type="domain" description="Ubiquitin Mut7-C" evidence="2">
    <location>
        <begin position="5"/>
        <end position="83"/>
    </location>
</feature>
<dbReference type="InterPro" id="IPR002782">
    <property type="entry name" value="Mut7-C_RNAse_dom"/>
</dbReference>
<proteinExistence type="predicted"/>
<evidence type="ECO:0000259" key="1">
    <source>
        <dbReference type="Pfam" id="PF01927"/>
    </source>
</evidence>
<evidence type="ECO:0000259" key="2">
    <source>
        <dbReference type="Pfam" id="PF14451"/>
    </source>
</evidence>
<reference evidence="3 4" key="1">
    <citation type="submission" date="2020-01" db="EMBL/GenBank/DDBJ databases">
        <title>Ponticoccus aerotolerans gen. nov., sp. nov., an anaerobic bacterium and proposal of Ponticoccusceae fam. nov., Ponticoccusles ord. nov. and Ponticoccuse classis nov. in the phylum Kiritimatiellaeota.</title>
        <authorList>
            <person name="Zhou L.Y."/>
            <person name="Du Z.J."/>
        </authorList>
    </citation>
    <scope>NUCLEOTIDE SEQUENCE [LARGE SCALE GENOMIC DNA]</scope>
    <source>
        <strain evidence="3 4">S-5007</strain>
    </source>
</reference>
<organism evidence="3 4">
    <name type="scientific">Tichowtungia aerotolerans</name>
    <dbReference type="NCBI Taxonomy" id="2697043"/>
    <lineage>
        <taxon>Bacteria</taxon>
        <taxon>Pseudomonadati</taxon>
        <taxon>Kiritimatiellota</taxon>
        <taxon>Tichowtungiia</taxon>
        <taxon>Tichowtungiales</taxon>
        <taxon>Tichowtungiaceae</taxon>
        <taxon>Tichowtungia</taxon>
    </lineage>
</organism>
<dbReference type="AlphaFoldDB" id="A0A6P1M6G2"/>
<accession>A0A6P1M6G2</accession>
<gene>
    <name evidence="3" type="ORF">GT409_08230</name>
</gene>
<name>A0A6P1M6G2_9BACT</name>
<dbReference type="KEGG" id="taer:GT409_08230"/>
<feature type="domain" description="Mut7-C RNAse" evidence="1">
    <location>
        <begin position="99"/>
        <end position="241"/>
    </location>
</feature>
<evidence type="ECO:0000313" key="3">
    <source>
        <dbReference type="EMBL" id="QHI69441.1"/>
    </source>
</evidence>
<dbReference type="PANTHER" id="PTHR39081:SF1">
    <property type="entry name" value="MUT7-C RNASE DOMAIN-CONTAINING PROTEIN"/>
    <property type="match status" value="1"/>
</dbReference>
<protein>
    <submittedName>
        <fullName evidence="3">Twitching motility protein PilT</fullName>
    </submittedName>
</protein>
<dbReference type="RefSeq" id="WP_160628623.1">
    <property type="nucleotide sequence ID" value="NZ_CP047593.1"/>
</dbReference>
<dbReference type="Proteomes" id="UP000464954">
    <property type="component" value="Chromosome"/>
</dbReference>
<evidence type="ECO:0000313" key="4">
    <source>
        <dbReference type="Proteomes" id="UP000464954"/>
    </source>
</evidence>
<dbReference type="InterPro" id="IPR027798">
    <property type="entry name" value="Ub_Mut7C"/>
</dbReference>